<evidence type="ECO:0000313" key="2">
    <source>
        <dbReference type="Proteomes" id="UP000067206"/>
    </source>
</evidence>
<accession>A0A0M4M2X3</accession>
<protein>
    <submittedName>
        <fullName evidence="1">Uncharacterized protein</fullName>
    </submittedName>
</protein>
<gene>
    <name evidence="1" type="ORF">RY67_1163</name>
</gene>
<reference evidence="1 2" key="1">
    <citation type="submission" date="2014-12" db="EMBL/GenBank/DDBJ databases">
        <title>Complete genome sequence of Bifidobacterium longum subsp. infantis BT1.</title>
        <authorList>
            <person name="Kim J.F."/>
            <person name="Kwak M.-J."/>
        </authorList>
    </citation>
    <scope>NUCLEOTIDE SEQUENCE [LARGE SCALE GENOMIC DNA]</scope>
    <source>
        <strain evidence="1 2">BT1</strain>
    </source>
</reference>
<name>A0A0M4M2X3_BIFLI</name>
<proteinExistence type="predicted"/>
<sequence>MRCFDEVFGELVDNLVAVLGDDALVVLDGDLLADVAELVHEISLGRRP</sequence>
<organism evidence="1 2">
    <name type="scientific">Bifidobacterium longum subsp. infantis</name>
    <dbReference type="NCBI Taxonomy" id="1682"/>
    <lineage>
        <taxon>Bacteria</taxon>
        <taxon>Bacillati</taxon>
        <taxon>Actinomycetota</taxon>
        <taxon>Actinomycetes</taxon>
        <taxon>Bifidobacteriales</taxon>
        <taxon>Bifidobacteriaceae</taxon>
        <taxon>Bifidobacterium</taxon>
    </lineage>
</organism>
<dbReference type="AlphaFoldDB" id="A0A0M4M2X3"/>
<dbReference type="EMBL" id="CP010411">
    <property type="protein sequence ID" value="ALE09197.1"/>
    <property type="molecule type" value="Genomic_DNA"/>
</dbReference>
<evidence type="ECO:0000313" key="1">
    <source>
        <dbReference type="EMBL" id="ALE09197.1"/>
    </source>
</evidence>
<dbReference type="Proteomes" id="UP000067206">
    <property type="component" value="Chromosome"/>
</dbReference>